<evidence type="ECO:0000313" key="4">
    <source>
        <dbReference type="Proteomes" id="UP001550044"/>
    </source>
</evidence>
<evidence type="ECO:0000256" key="1">
    <source>
        <dbReference type="SAM" id="MobiDB-lite"/>
    </source>
</evidence>
<proteinExistence type="predicted"/>
<dbReference type="PANTHER" id="PTHR33164:SF104">
    <property type="entry name" value="TRANSCRIPTIONAL REGULATORY PROTEIN"/>
    <property type="match status" value="1"/>
</dbReference>
<evidence type="ECO:0000313" key="3">
    <source>
        <dbReference type="EMBL" id="MET8437906.1"/>
    </source>
</evidence>
<sequence>MTRRASSSPDAVDLILEQWKRELPGLDASPMEVLGRLHRSFLRYQGLLSDLFDCFDLNMAAFDVLAALRRSGPPYRRTAGELADISLVTTGGITLRLDRLEKAGLVTRERDPDDRRVVYARLTDRGIEIADVVAVAHFANEERMLAELTGAERRQLGRLLGKLERSLETAERTPPDLGTVTGAAGRPAPGEKPPAVSI</sequence>
<feature type="region of interest" description="Disordered" evidence="1">
    <location>
        <begin position="167"/>
        <end position="198"/>
    </location>
</feature>
<organism evidence="3 4">
    <name type="scientific">Streptomyces sp. 900116325</name>
    <dbReference type="NCBI Taxonomy" id="3154295"/>
    <lineage>
        <taxon>Bacteria</taxon>
        <taxon>Bacillati</taxon>
        <taxon>Actinomycetota</taxon>
        <taxon>Actinomycetes</taxon>
        <taxon>Kitasatosporales</taxon>
        <taxon>Streptomycetaceae</taxon>
        <taxon>Streptomyces</taxon>
    </lineage>
</organism>
<dbReference type="InterPro" id="IPR039422">
    <property type="entry name" value="MarR/SlyA-like"/>
</dbReference>
<reference evidence="3 4" key="1">
    <citation type="submission" date="2024-06" db="EMBL/GenBank/DDBJ databases">
        <title>The Natural Products Discovery Center: Release of the First 8490 Sequenced Strains for Exploring Actinobacteria Biosynthetic Diversity.</title>
        <authorList>
            <person name="Kalkreuter E."/>
            <person name="Kautsar S.A."/>
            <person name="Yang D."/>
            <person name="Bader C.D."/>
            <person name="Teijaro C.N."/>
            <person name="Fluegel L."/>
            <person name="Davis C.M."/>
            <person name="Simpson J.R."/>
            <person name="Lauterbach L."/>
            <person name="Steele A.D."/>
            <person name="Gui C."/>
            <person name="Meng S."/>
            <person name="Li G."/>
            <person name="Viehrig K."/>
            <person name="Ye F."/>
            <person name="Su P."/>
            <person name="Kiefer A.F."/>
            <person name="Nichols A."/>
            <person name="Cepeda A.J."/>
            <person name="Yan W."/>
            <person name="Fan B."/>
            <person name="Jiang Y."/>
            <person name="Adhikari A."/>
            <person name="Zheng C.-J."/>
            <person name="Schuster L."/>
            <person name="Cowan T.M."/>
            <person name="Smanski M.J."/>
            <person name="Chevrette M.G."/>
            <person name="De Carvalho L.P.S."/>
            <person name="Shen B."/>
        </authorList>
    </citation>
    <scope>NUCLEOTIDE SEQUENCE [LARGE SCALE GENOMIC DNA]</scope>
    <source>
        <strain evidence="3 4">NPDC005137</strain>
    </source>
</reference>
<evidence type="ECO:0000259" key="2">
    <source>
        <dbReference type="PROSITE" id="PS50995"/>
    </source>
</evidence>
<dbReference type="Proteomes" id="UP001550044">
    <property type="component" value="Unassembled WGS sequence"/>
</dbReference>
<dbReference type="Pfam" id="PF12802">
    <property type="entry name" value="MarR_2"/>
    <property type="match status" value="1"/>
</dbReference>
<name>A0ABV2UJ78_9ACTN</name>
<dbReference type="Gene3D" id="1.10.10.10">
    <property type="entry name" value="Winged helix-like DNA-binding domain superfamily/Winged helix DNA-binding domain"/>
    <property type="match status" value="1"/>
</dbReference>
<dbReference type="PANTHER" id="PTHR33164">
    <property type="entry name" value="TRANSCRIPTIONAL REGULATOR, MARR FAMILY"/>
    <property type="match status" value="1"/>
</dbReference>
<dbReference type="InterPro" id="IPR036388">
    <property type="entry name" value="WH-like_DNA-bd_sf"/>
</dbReference>
<dbReference type="PRINTS" id="PR00598">
    <property type="entry name" value="HTHMARR"/>
</dbReference>
<dbReference type="SMART" id="SM00347">
    <property type="entry name" value="HTH_MARR"/>
    <property type="match status" value="1"/>
</dbReference>
<dbReference type="EMBL" id="JBEXIP010000046">
    <property type="protein sequence ID" value="MET8437906.1"/>
    <property type="molecule type" value="Genomic_DNA"/>
</dbReference>
<gene>
    <name evidence="3" type="ORF">ABZV61_35155</name>
</gene>
<dbReference type="RefSeq" id="WP_356503097.1">
    <property type="nucleotide sequence ID" value="NZ_JBEXEF010000115.1"/>
</dbReference>
<feature type="domain" description="HTH marR-type" evidence="2">
    <location>
        <begin position="30"/>
        <end position="165"/>
    </location>
</feature>
<dbReference type="InterPro" id="IPR000835">
    <property type="entry name" value="HTH_MarR-typ"/>
</dbReference>
<dbReference type="InterPro" id="IPR036390">
    <property type="entry name" value="WH_DNA-bd_sf"/>
</dbReference>
<dbReference type="PROSITE" id="PS50995">
    <property type="entry name" value="HTH_MARR_2"/>
    <property type="match status" value="1"/>
</dbReference>
<dbReference type="SUPFAM" id="SSF46785">
    <property type="entry name" value="Winged helix' DNA-binding domain"/>
    <property type="match status" value="1"/>
</dbReference>
<keyword evidence="4" id="KW-1185">Reference proteome</keyword>
<protein>
    <submittedName>
        <fullName evidence="3">MarR family transcriptional regulator</fullName>
    </submittedName>
</protein>
<accession>A0ABV2UJ78</accession>
<comment type="caution">
    <text evidence="3">The sequence shown here is derived from an EMBL/GenBank/DDBJ whole genome shotgun (WGS) entry which is preliminary data.</text>
</comment>